<dbReference type="GO" id="GO:0005524">
    <property type="term" value="F:ATP binding"/>
    <property type="evidence" value="ECO:0007669"/>
    <property type="project" value="UniProtKB-UniRule"/>
</dbReference>
<evidence type="ECO:0000256" key="6">
    <source>
        <dbReference type="ARBA" id="ARBA00022723"/>
    </source>
</evidence>
<keyword evidence="18" id="KW-1185">Reference proteome</keyword>
<dbReference type="EMBL" id="JRJU01000051">
    <property type="protein sequence ID" value="KHF38113.1"/>
    <property type="molecule type" value="Genomic_DNA"/>
</dbReference>
<dbReference type="InterPro" id="IPR037123">
    <property type="entry name" value="PRibGlycinamide_synth_C_sf"/>
</dbReference>
<evidence type="ECO:0000256" key="7">
    <source>
        <dbReference type="ARBA" id="ARBA00022741"/>
    </source>
</evidence>
<dbReference type="Gene3D" id="3.30.470.20">
    <property type="entry name" value="ATP-grasp fold, B domain"/>
    <property type="match status" value="1"/>
</dbReference>
<evidence type="ECO:0000256" key="12">
    <source>
        <dbReference type="ARBA" id="ARBA00042242"/>
    </source>
</evidence>
<dbReference type="SMART" id="SM01209">
    <property type="entry name" value="GARS_A"/>
    <property type="match status" value="1"/>
</dbReference>
<comment type="caution">
    <text evidence="17">The sequence shown here is derived from an EMBL/GenBank/DDBJ whole genome shotgun (WGS) entry which is preliminary data.</text>
</comment>
<dbReference type="Gene3D" id="3.30.1490.20">
    <property type="entry name" value="ATP-grasp fold, A domain"/>
    <property type="match status" value="1"/>
</dbReference>
<evidence type="ECO:0000256" key="11">
    <source>
        <dbReference type="ARBA" id="ARBA00038345"/>
    </source>
</evidence>
<dbReference type="InterPro" id="IPR020562">
    <property type="entry name" value="PRibGlycinamide_synth_N"/>
</dbReference>
<dbReference type="SMART" id="SM01210">
    <property type="entry name" value="GARS_C"/>
    <property type="match status" value="1"/>
</dbReference>
<organism evidence="17 18">
    <name type="scientific">Halalkalibacter okhensis</name>
    <dbReference type="NCBI Taxonomy" id="333138"/>
    <lineage>
        <taxon>Bacteria</taxon>
        <taxon>Bacillati</taxon>
        <taxon>Bacillota</taxon>
        <taxon>Bacilli</taxon>
        <taxon>Bacillales</taxon>
        <taxon>Bacillaceae</taxon>
        <taxon>Halalkalibacter</taxon>
    </lineage>
</organism>
<comment type="pathway">
    <text evidence="3 14">Purine metabolism; IMP biosynthesis via de novo pathway; N(1)-(5-phospho-D-ribosyl)glycinamide from 5-phospho-alpha-D-ribose 1-diphosphate: step 2/2.</text>
</comment>
<dbReference type="Pfam" id="PF01071">
    <property type="entry name" value="GARS_A"/>
    <property type="match status" value="1"/>
</dbReference>
<dbReference type="PROSITE" id="PS50975">
    <property type="entry name" value="ATP_GRASP"/>
    <property type="match status" value="1"/>
</dbReference>
<evidence type="ECO:0000256" key="3">
    <source>
        <dbReference type="ARBA" id="ARBA00005174"/>
    </source>
</evidence>
<dbReference type="HAMAP" id="MF_00138">
    <property type="entry name" value="GARS"/>
    <property type="match status" value="1"/>
</dbReference>
<dbReference type="InterPro" id="IPR020561">
    <property type="entry name" value="PRibGlycinamid_synth_ATP-grasp"/>
</dbReference>
<reference evidence="17 18" key="1">
    <citation type="submission" date="2014-09" db="EMBL/GenBank/DDBJ databases">
        <title>Genome sequencing and annotation of Bacillus Okhensis strain Kh10-101T.</title>
        <authorList>
            <person name="Prakash J.S."/>
        </authorList>
    </citation>
    <scope>NUCLEOTIDE SEQUENCE [LARGE SCALE GENOMIC DNA]</scope>
    <source>
        <strain evidence="18">Kh10-101T</strain>
    </source>
</reference>
<dbReference type="GO" id="GO:0004637">
    <property type="term" value="F:phosphoribosylamine-glycine ligase activity"/>
    <property type="evidence" value="ECO:0007669"/>
    <property type="project" value="UniProtKB-UniRule"/>
</dbReference>
<comment type="cofactor">
    <cofactor evidence="2">
        <name>Mg(2+)</name>
        <dbReference type="ChEBI" id="CHEBI:18420"/>
    </cofactor>
</comment>
<evidence type="ECO:0000256" key="10">
    <source>
        <dbReference type="ARBA" id="ARBA00023211"/>
    </source>
</evidence>
<dbReference type="GO" id="GO:0006189">
    <property type="term" value="P:'de novo' IMP biosynthetic process"/>
    <property type="evidence" value="ECO:0007669"/>
    <property type="project" value="UniProtKB-UniRule"/>
</dbReference>
<dbReference type="GO" id="GO:0009113">
    <property type="term" value="P:purine nucleobase biosynthetic process"/>
    <property type="evidence" value="ECO:0007669"/>
    <property type="project" value="InterPro"/>
</dbReference>
<dbReference type="PROSITE" id="PS00184">
    <property type="entry name" value="GARS"/>
    <property type="match status" value="1"/>
</dbReference>
<dbReference type="FunFam" id="3.30.1490.20:FF:000006">
    <property type="entry name" value="phosphoribosylamine--glycine ligase, chloroplastic-like"/>
    <property type="match status" value="1"/>
</dbReference>
<evidence type="ECO:0000259" key="16">
    <source>
        <dbReference type="PROSITE" id="PS50975"/>
    </source>
</evidence>
<gene>
    <name evidence="14" type="primary">purD</name>
    <name evidence="17" type="ORF">LQ50_23140</name>
</gene>
<dbReference type="GO" id="GO:0046872">
    <property type="term" value="F:metal ion binding"/>
    <property type="evidence" value="ECO:0007669"/>
    <property type="project" value="UniProtKB-KW"/>
</dbReference>
<evidence type="ECO:0000256" key="5">
    <source>
        <dbReference type="ARBA" id="ARBA00022598"/>
    </source>
</evidence>
<evidence type="ECO:0000256" key="15">
    <source>
        <dbReference type="PROSITE-ProRule" id="PRU00409"/>
    </source>
</evidence>
<dbReference type="Gene3D" id="3.90.600.10">
    <property type="entry name" value="Phosphoribosylglycinamide synthetase, C-terminal domain"/>
    <property type="match status" value="1"/>
</dbReference>
<comment type="catalytic activity">
    <reaction evidence="14">
        <text>5-phospho-beta-D-ribosylamine + glycine + ATP = N(1)-(5-phospho-beta-D-ribosyl)glycinamide + ADP + phosphate + H(+)</text>
        <dbReference type="Rhea" id="RHEA:17453"/>
        <dbReference type="ChEBI" id="CHEBI:15378"/>
        <dbReference type="ChEBI" id="CHEBI:30616"/>
        <dbReference type="ChEBI" id="CHEBI:43474"/>
        <dbReference type="ChEBI" id="CHEBI:57305"/>
        <dbReference type="ChEBI" id="CHEBI:58681"/>
        <dbReference type="ChEBI" id="CHEBI:143788"/>
        <dbReference type="ChEBI" id="CHEBI:456216"/>
        <dbReference type="EC" id="6.3.4.13"/>
    </reaction>
</comment>
<dbReference type="InterPro" id="IPR016185">
    <property type="entry name" value="PreATP-grasp_dom_sf"/>
</dbReference>
<dbReference type="PANTHER" id="PTHR43472:SF1">
    <property type="entry name" value="PHOSPHORIBOSYLAMINE--GLYCINE LIGASE, CHLOROPLASTIC"/>
    <property type="match status" value="1"/>
</dbReference>
<keyword evidence="6" id="KW-0479">Metal-binding</keyword>
<comment type="similarity">
    <text evidence="11 14">Belongs to the GARS family.</text>
</comment>
<proteinExistence type="inferred from homology"/>
<dbReference type="AlphaFoldDB" id="A0A0B0I6L1"/>
<dbReference type="NCBIfam" id="TIGR00877">
    <property type="entry name" value="purD"/>
    <property type="match status" value="1"/>
</dbReference>
<evidence type="ECO:0000313" key="18">
    <source>
        <dbReference type="Proteomes" id="UP000030832"/>
    </source>
</evidence>
<evidence type="ECO:0000256" key="9">
    <source>
        <dbReference type="ARBA" id="ARBA00022840"/>
    </source>
</evidence>
<dbReference type="FunFam" id="3.30.470.20:FF:000018">
    <property type="entry name" value="Trifunctional purine biosynthetic protein adenosine-3"/>
    <property type="match status" value="1"/>
</dbReference>
<keyword evidence="8 14" id="KW-0658">Purine biosynthesis</keyword>
<dbReference type="eggNOG" id="COG0151">
    <property type="taxonomic scope" value="Bacteria"/>
</dbReference>
<dbReference type="FunFam" id="3.90.600.10:FF:000001">
    <property type="entry name" value="Trifunctional purine biosynthetic protein adenosine-3"/>
    <property type="match status" value="1"/>
</dbReference>
<dbReference type="OrthoDB" id="9807240at2"/>
<dbReference type="Proteomes" id="UP000030832">
    <property type="component" value="Unassembled WGS sequence"/>
</dbReference>
<evidence type="ECO:0000256" key="13">
    <source>
        <dbReference type="ARBA" id="ARBA00042864"/>
    </source>
</evidence>
<dbReference type="InterPro" id="IPR000115">
    <property type="entry name" value="PRibGlycinamide_synth"/>
</dbReference>
<dbReference type="Gene3D" id="3.40.50.20">
    <property type="match status" value="1"/>
</dbReference>
<evidence type="ECO:0000256" key="2">
    <source>
        <dbReference type="ARBA" id="ARBA00001946"/>
    </source>
</evidence>
<dbReference type="InterPro" id="IPR020559">
    <property type="entry name" value="PRibGlycinamide_synth_CS"/>
</dbReference>
<dbReference type="SUPFAM" id="SSF51246">
    <property type="entry name" value="Rudiment single hybrid motif"/>
    <property type="match status" value="1"/>
</dbReference>
<evidence type="ECO:0000256" key="4">
    <source>
        <dbReference type="ARBA" id="ARBA00013255"/>
    </source>
</evidence>
<evidence type="ECO:0000256" key="14">
    <source>
        <dbReference type="HAMAP-Rule" id="MF_00138"/>
    </source>
</evidence>
<dbReference type="InterPro" id="IPR020560">
    <property type="entry name" value="PRibGlycinamide_synth_C-dom"/>
</dbReference>
<keyword evidence="9 15" id="KW-0067">ATP-binding</keyword>
<dbReference type="RefSeq" id="WP_034633503.1">
    <property type="nucleotide sequence ID" value="NZ_JRJU01000051.1"/>
</dbReference>
<protein>
    <recommendedName>
        <fullName evidence="4 14">Phosphoribosylamine--glycine ligase</fullName>
        <ecNumber evidence="4 14">6.3.4.13</ecNumber>
    </recommendedName>
    <alternativeName>
        <fullName evidence="14">GARS</fullName>
    </alternativeName>
    <alternativeName>
        <fullName evidence="12 14">Glycinamide ribonucleotide synthetase</fullName>
    </alternativeName>
    <alternativeName>
        <fullName evidence="13 14">Phosphoribosylglycinamide synthetase</fullName>
    </alternativeName>
</protein>
<dbReference type="FunFam" id="3.40.50.20:FF:000006">
    <property type="entry name" value="Phosphoribosylamine--glycine ligase, chloroplastic"/>
    <property type="match status" value="1"/>
</dbReference>
<dbReference type="InterPro" id="IPR013815">
    <property type="entry name" value="ATP_grasp_subdomain_1"/>
</dbReference>
<dbReference type="SUPFAM" id="SSF52440">
    <property type="entry name" value="PreATP-grasp domain"/>
    <property type="match status" value="1"/>
</dbReference>
<dbReference type="STRING" id="333138.LQ50_23140"/>
<evidence type="ECO:0000313" key="17">
    <source>
        <dbReference type="EMBL" id="KHF38113.1"/>
    </source>
</evidence>
<dbReference type="InterPro" id="IPR011054">
    <property type="entry name" value="Rudment_hybrid_motif"/>
</dbReference>
<evidence type="ECO:0000256" key="1">
    <source>
        <dbReference type="ARBA" id="ARBA00001936"/>
    </source>
</evidence>
<dbReference type="Pfam" id="PF02843">
    <property type="entry name" value="GARS_C"/>
    <property type="match status" value="1"/>
</dbReference>
<dbReference type="UniPathway" id="UPA00074">
    <property type="reaction ID" value="UER00125"/>
</dbReference>
<dbReference type="SUPFAM" id="SSF56059">
    <property type="entry name" value="Glutathione synthetase ATP-binding domain-like"/>
    <property type="match status" value="1"/>
</dbReference>
<keyword evidence="7 15" id="KW-0547">Nucleotide-binding</keyword>
<accession>A0A0B0I6L1</accession>
<dbReference type="PANTHER" id="PTHR43472">
    <property type="entry name" value="PHOSPHORIBOSYLAMINE--GLYCINE LIGASE"/>
    <property type="match status" value="1"/>
</dbReference>
<dbReference type="InterPro" id="IPR011761">
    <property type="entry name" value="ATP-grasp"/>
</dbReference>
<name>A0A0B0I6L1_9BACI</name>
<sequence length="423" mass="45642">MKVLIIGSGGREHAIAWKVAQSNQVTDVFVAPGNDGMVDVATPVQINENDFDGLIAFAKEQEIGLTIVGPEVPLLGGVVDKFQEEGLRIFGPKKEAAMLEGSKSFAKSIMKKYNIPTGSYETFTNYDEAVAYVKKQGAPIVIKADGLAAGKGVVVAMTEEEAIHALSSMLKDLVFGEASAQVVIEEYLEGEELSLMAFVHHDTVIPMVGAQDHKRALDGDQGPNTGGMGAYSPVPQFSSEDVAEAVERVLQPTADALIKEGTPFTGILYAGLMMTSAGPKVIEFNTRFGDPETQVVLPRLNSDLVDVYTSLLDGKTPTLEWSEDEVVGIVLASEGYPGPYKKGTIIEGLEELEEDIFVFHAGTKKEDGKWKTNGGRVLLIATKKASLLKAQQRVYDQVINVSTEGLFYRKDIAHRAISRVSSS</sequence>
<comment type="cofactor">
    <cofactor evidence="1">
        <name>Mn(2+)</name>
        <dbReference type="ChEBI" id="CHEBI:29035"/>
    </cofactor>
</comment>
<keyword evidence="5 14" id="KW-0436">Ligase</keyword>
<evidence type="ECO:0000256" key="8">
    <source>
        <dbReference type="ARBA" id="ARBA00022755"/>
    </source>
</evidence>
<dbReference type="Pfam" id="PF02844">
    <property type="entry name" value="GARS_N"/>
    <property type="match status" value="1"/>
</dbReference>
<keyword evidence="10" id="KW-0464">Manganese</keyword>
<feature type="domain" description="ATP-grasp" evidence="16">
    <location>
        <begin position="107"/>
        <end position="313"/>
    </location>
</feature>
<dbReference type="EC" id="6.3.4.13" evidence="4 14"/>